<feature type="domain" description="Enoyl reductase (ER)" evidence="1">
    <location>
        <begin position="17"/>
        <end position="330"/>
    </location>
</feature>
<dbReference type="GO" id="GO:0016491">
    <property type="term" value="F:oxidoreductase activity"/>
    <property type="evidence" value="ECO:0007669"/>
    <property type="project" value="InterPro"/>
</dbReference>
<dbReference type="InterPro" id="IPR036291">
    <property type="entry name" value="NAD(P)-bd_dom_sf"/>
</dbReference>
<reference evidence="3" key="2">
    <citation type="submission" date="2010-04" db="EMBL/GenBank/DDBJ databases">
        <authorList>
            <person name="Buell R."/>
            <person name="Hamilton J."/>
            <person name="Hostetler J."/>
        </authorList>
    </citation>
    <scope>NUCLEOTIDE SEQUENCE [LARGE SCALE GENOMIC DNA]</scope>
    <source>
        <strain evidence="3">DAOM:BR144</strain>
    </source>
</reference>
<dbReference type="eggNOG" id="KOG1198">
    <property type="taxonomic scope" value="Eukaryota"/>
</dbReference>
<dbReference type="InterPro" id="IPR011032">
    <property type="entry name" value="GroES-like_sf"/>
</dbReference>
<protein>
    <recommendedName>
        <fullName evidence="1">Enoyl reductase (ER) domain-containing protein</fullName>
    </recommendedName>
</protein>
<name>K3WJB9_GLOUD</name>
<dbReference type="SUPFAM" id="SSF50129">
    <property type="entry name" value="GroES-like"/>
    <property type="match status" value="1"/>
</dbReference>
<dbReference type="OMA" id="PIDYMIL"/>
<evidence type="ECO:0000313" key="3">
    <source>
        <dbReference type="Proteomes" id="UP000019132"/>
    </source>
</evidence>
<evidence type="ECO:0000259" key="1">
    <source>
        <dbReference type="SMART" id="SM00829"/>
    </source>
</evidence>
<dbReference type="STRING" id="431595.K3WJB9"/>
<dbReference type="HOGENOM" id="CLU_026673_3_3_1"/>
<dbReference type="Gene3D" id="3.40.50.720">
    <property type="entry name" value="NAD(P)-binding Rossmann-like Domain"/>
    <property type="match status" value="1"/>
</dbReference>
<proteinExistence type="predicted"/>
<dbReference type="SUPFAM" id="SSF51735">
    <property type="entry name" value="NAD(P)-binding Rossmann-fold domains"/>
    <property type="match status" value="1"/>
</dbReference>
<dbReference type="Proteomes" id="UP000019132">
    <property type="component" value="Unassembled WGS sequence"/>
</dbReference>
<evidence type="ECO:0000313" key="2">
    <source>
        <dbReference type="EnsemblProtists" id="PYU1_T005061"/>
    </source>
</evidence>
<dbReference type="PANTHER" id="PTHR11695:SF294">
    <property type="entry name" value="RETICULON-4-INTERACTING PROTEIN 1, MITOCHONDRIAL"/>
    <property type="match status" value="1"/>
</dbReference>
<organism evidence="2 3">
    <name type="scientific">Globisporangium ultimum (strain ATCC 200006 / CBS 805.95 / DAOM BR144)</name>
    <name type="common">Pythium ultimum</name>
    <dbReference type="NCBI Taxonomy" id="431595"/>
    <lineage>
        <taxon>Eukaryota</taxon>
        <taxon>Sar</taxon>
        <taxon>Stramenopiles</taxon>
        <taxon>Oomycota</taxon>
        <taxon>Peronosporomycetes</taxon>
        <taxon>Pythiales</taxon>
        <taxon>Pythiaceae</taxon>
        <taxon>Globisporangium</taxon>
    </lineage>
</organism>
<dbReference type="Pfam" id="PF08240">
    <property type="entry name" value="ADH_N"/>
    <property type="match status" value="1"/>
</dbReference>
<dbReference type="InParanoid" id="K3WJB9"/>
<dbReference type="EMBL" id="GL376564">
    <property type="status" value="NOT_ANNOTATED_CDS"/>
    <property type="molecule type" value="Genomic_DNA"/>
</dbReference>
<reference evidence="3" key="1">
    <citation type="journal article" date="2010" name="Genome Biol.">
        <title>Genome sequence of the necrotrophic plant pathogen Pythium ultimum reveals original pathogenicity mechanisms and effector repertoire.</title>
        <authorList>
            <person name="Levesque C.A."/>
            <person name="Brouwer H."/>
            <person name="Cano L."/>
            <person name="Hamilton J.P."/>
            <person name="Holt C."/>
            <person name="Huitema E."/>
            <person name="Raffaele S."/>
            <person name="Robideau G.P."/>
            <person name="Thines M."/>
            <person name="Win J."/>
            <person name="Zerillo M.M."/>
            <person name="Beakes G.W."/>
            <person name="Boore J.L."/>
            <person name="Busam D."/>
            <person name="Dumas B."/>
            <person name="Ferriera S."/>
            <person name="Fuerstenberg S.I."/>
            <person name="Gachon C.M."/>
            <person name="Gaulin E."/>
            <person name="Govers F."/>
            <person name="Grenville-Briggs L."/>
            <person name="Horner N."/>
            <person name="Hostetler J."/>
            <person name="Jiang R.H."/>
            <person name="Johnson J."/>
            <person name="Krajaejun T."/>
            <person name="Lin H."/>
            <person name="Meijer H.J."/>
            <person name="Moore B."/>
            <person name="Morris P."/>
            <person name="Phuntmart V."/>
            <person name="Puiu D."/>
            <person name="Shetty J."/>
            <person name="Stajich J.E."/>
            <person name="Tripathy S."/>
            <person name="Wawra S."/>
            <person name="van West P."/>
            <person name="Whitty B.R."/>
            <person name="Coutinho P.M."/>
            <person name="Henrissat B."/>
            <person name="Martin F."/>
            <person name="Thomas P.D."/>
            <person name="Tyler B.M."/>
            <person name="De Vries R.P."/>
            <person name="Kamoun S."/>
            <person name="Yandell M."/>
            <person name="Tisserat N."/>
            <person name="Buell C.R."/>
        </authorList>
    </citation>
    <scope>NUCLEOTIDE SEQUENCE</scope>
    <source>
        <strain evidence="3">DAOM:BR144</strain>
    </source>
</reference>
<dbReference type="PANTHER" id="PTHR11695">
    <property type="entry name" value="ALCOHOL DEHYDROGENASE RELATED"/>
    <property type="match status" value="1"/>
</dbReference>
<dbReference type="InterPro" id="IPR050700">
    <property type="entry name" value="YIM1/Zinc_Alcohol_DH_Fams"/>
</dbReference>
<dbReference type="InterPro" id="IPR013154">
    <property type="entry name" value="ADH-like_N"/>
</dbReference>
<dbReference type="Gene3D" id="3.90.180.10">
    <property type="entry name" value="Medium-chain alcohol dehydrogenases, catalytic domain"/>
    <property type="match status" value="1"/>
</dbReference>
<keyword evidence="3" id="KW-1185">Reference proteome</keyword>
<sequence length="336" mass="35636">MSSIPATFRAYRYQAYGAPDQVLELRSDVSQAPLAPTQVRVKVHSAAINPVDVKLTTGHERGLLSESPTSSKPFGIGFDGAGTVVEVGSAVREDGDGALHVGDAVYFMTSFSTFGSFAEYLTVDQSFVARKPATLSFDQAASVPLVGLTSYQALVEHAKLQKGERVLILGGSSATGIYAIQIAKAVGAHVTTTASARNAAFVKSLGADQVIEYTTTRWIEALPPHSIDVLYDCGIEPNAWNSDAQTVLRKGTGRFVTLLSIADPKAASKHGAKLVGSILVYPSASHLTELTRLIEDGKIVTPIDSVHRFENVLDAVARISSRRATGKVVIQVAPDA</sequence>
<accession>K3WJB9</accession>
<dbReference type="VEuPathDB" id="FungiDB:PYU1_G005050"/>
<dbReference type="EnsemblProtists" id="PYU1_T005061">
    <property type="protein sequence ID" value="PYU1_T005061"/>
    <property type="gene ID" value="PYU1_G005050"/>
</dbReference>
<dbReference type="Pfam" id="PF13602">
    <property type="entry name" value="ADH_zinc_N_2"/>
    <property type="match status" value="1"/>
</dbReference>
<dbReference type="InterPro" id="IPR020843">
    <property type="entry name" value="ER"/>
</dbReference>
<dbReference type="SMART" id="SM00829">
    <property type="entry name" value="PKS_ER"/>
    <property type="match status" value="1"/>
</dbReference>
<dbReference type="CDD" id="cd05289">
    <property type="entry name" value="MDR_like_2"/>
    <property type="match status" value="1"/>
</dbReference>
<reference evidence="2" key="3">
    <citation type="submission" date="2015-02" db="UniProtKB">
        <authorList>
            <consortium name="EnsemblProtists"/>
        </authorList>
    </citation>
    <scope>IDENTIFICATION</scope>
    <source>
        <strain evidence="2">DAOM BR144</strain>
    </source>
</reference>
<dbReference type="AlphaFoldDB" id="K3WJB9"/>